<feature type="domain" description="Cryptic loci regulator 2 N-terminal" evidence="3">
    <location>
        <begin position="53"/>
        <end position="114"/>
    </location>
</feature>
<reference evidence="5" key="1">
    <citation type="submission" date="2018-10" db="EMBL/GenBank/DDBJ databases">
        <title>FDA dAtabase for Regulatory Grade micrObial Sequences (FDA-ARGOS): Supporting development and validation of Infectious Disease Dx tests.</title>
        <authorList>
            <person name="Kerrigan L."/>
            <person name="Tallon L."/>
            <person name="Sadzewicz L."/>
            <person name="Sengamalay N."/>
            <person name="Ott S."/>
            <person name="Godinez A."/>
            <person name="Nagaraj S."/>
            <person name="Vavikolanu K."/>
            <person name="Nadendla S."/>
            <person name="George J."/>
            <person name="Sichtig H."/>
        </authorList>
    </citation>
    <scope>NUCLEOTIDE SEQUENCE [LARGE SCALE GENOMIC DNA]</scope>
    <source>
        <strain evidence="5">FDAARGOS_311</strain>
    </source>
</reference>
<evidence type="ECO:0000256" key="1">
    <source>
        <dbReference type="SAM" id="MobiDB-lite"/>
    </source>
</evidence>
<name>A0A505ILE8_ASPNG</name>
<dbReference type="GO" id="GO:0070824">
    <property type="term" value="C:SHREC complex"/>
    <property type="evidence" value="ECO:0007669"/>
    <property type="project" value="InterPro"/>
</dbReference>
<dbReference type="VEuPathDB" id="FungiDB:M747DRAFT_325218"/>
<dbReference type="Pfam" id="PF16761">
    <property type="entry name" value="Clr2_transil"/>
    <property type="match status" value="1"/>
</dbReference>
<dbReference type="VEuPathDB" id="FungiDB:An01g03670"/>
<feature type="compositionally biased region" description="Polar residues" evidence="1">
    <location>
        <begin position="639"/>
        <end position="648"/>
    </location>
</feature>
<evidence type="ECO:0000313" key="5">
    <source>
        <dbReference type="Proteomes" id="UP000197666"/>
    </source>
</evidence>
<dbReference type="VEuPathDB" id="FungiDB:ATCC64974_20130"/>
<dbReference type="InterPro" id="IPR018839">
    <property type="entry name" value="Tscrpt-silencing_Clr2_C"/>
</dbReference>
<gene>
    <name evidence="4" type="ORF">CAN33_0050470</name>
</gene>
<dbReference type="PANTHER" id="PTHR38046">
    <property type="entry name" value="CRYPTIC LOCI REGULATOR 2"/>
    <property type="match status" value="1"/>
</dbReference>
<dbReference type="AlphaFoldDB" id="A0A505ILE8"/>
<feature type="compositionally biased region" description="Basic and acidic residues" evidence="1">
    <location>
        <begin position="689"/>
        <end position="705"/>
    </location>
</feature>
<dbReference type="GO" id="GO:0033553">
    <property type="term" value="C:rDNA heterochromatin"/>
    <property type="evidence" value="ECO:0007669"/>
    <property type="project" value="TreeGrafter"/>
</dbReference>
<dbReference type="Proteomes" id="UP000197666">
    <property type="component" value="Unassembled WGS sequence"/>
</dbReference>
<feature type="region of interest" description="Disordered" evidence="1">
    <location>
        <begin position="146"/>
        <end position="173"/>
    </location>
</feature>
<protein>
    <submittedName>
        <fullName evidence="4">Cyclin, N-terminal domain family protein</fullName>
    </submittedName>
</protein>
<dbReference type="VEuPathDB" id="FungiDB:ASPNIDRAFT2_1156484"/>
<evidence type="ECO:0000313" key="4">
    <source>
        <dbReference type="EMBL" id="TPR11789.1"/>
    </source>
</evidence>
<comment type="caution">
    <text evidence="4">The sequence shown here is derived from an EMBL/GenBank/DDBJ whole genome shotgun (WGS) entry which is preliminary data.</text>
</comment>
<dbReference type="InterPro" id="IPR038986">
    <property type="entry name" value="Clr2"/>
</dbReference>
<feature type="region of interest" description="Disordered" evidence="1">
    <location>
        <begin position="639"/>
        <end position="705"/>
    </location>
</feature>
<dbReference type="GO" id="GO:0030466">
    <property type="term" value="P:silent mating-type cassette heterochromatin formation"/>
    <property type="evidence" value="ECO:0007669"/>
    <property type="project" value="TreeGrafter"/>
</dbReference>
<organism evidence="4 5">
    <name type="scientific">Aspergillus niger</name>
    <dbReference type="NCBI Taxonomy" id="5061"/>
    <lineage>
        <taxon>Eukaryota</taxon>
        <taxon>Fungi</taxon>
        <taxon>Dikarya</taxon>
        <taxon>Ascomycota</taxon>
        <taxon>Pezizomycotina</taxon>
        <taxon>Eurotiomycetes</taxon>
        <taxon>Eurotiomycetidae</taxon>
        <taxon>Eurotiales</taxon>
        <taxon>Aspergillaceae</taxon>
        <taxon>Aspergillus</taxon>
        <taxon>Aspergillus subgen. Circumdati</taxon>
    </lineage>
</organism>
<dbReference type="PANTHER" id="PTHR38046:SF1">
    <property type="entry name" value="CRYPTIC LOCI REGULATOR 2"/>
    <property type="match status" value="1"/>
</dbReference>
<dbReference type="Pfam" id="PF10383">
    <property type="entry name" value="Clr2"/>
    <property type="match status" value="1"/>
</dbReference>
<dbReference type="InterPro" id="IPR031915">
    <property type="entry name" value="Clr2_N"/>
</dbReference>
<dbReference type="EMBL" id="NKJJ02000004">
    <property type="protein sequence ID" value="TPR11789.1"/>
    <property type="molecule type" value="Genomic_DNA"/>
</dbReference>
<evidence type="ECO:0000259" key="3">
    <source>
        <dbReference type="Pfam" id="PF16761"/>
    </source>
</evidence>
<evidence type="ECO:0000259" key="2">
    <source>
        <dbReference type="Pfam" id="PF10383"/>
    </source>
</evidence>
<sequence>MVVIPINRAFSDGTQDNWPKDERFLRPDDSYYREKLASMWLQKTGAYERGVEYILDSLPDGYALFDRPRMANPDIYDRFLYGHPTDVYFNSTKQFFPHFYYLMTGGQEPCACKVAQKSEVLEGLGGDLLELERLFEPLVGRRGGHLADLPDQAQAKPPEGHPDDHQEDPEDPLVGPLVDLLAGLQESFQDRRHALETDITEPGSMDWRAERSPLDEYIQKLDLQPSFLPRAGEIVLWTPDFEGELAWNPENNQIQIYFPSEKRWLGTPEWRAGIVSQVPEEDTIFQDIVQTSPKEQSINYSGFRVETFPDPHSPDKSYSLHYKYVYLKSIKPFNAYEHFLQNIPRENLHPSIEYAMTIMSSFSLLDKYHFKGVWPDASIYSRGIFIGAELLTVGDAVRLKPQNYNLNSPHSTPNPAVTDIMVIDEIRLDLKNCDSALRSKHLAEKYIVRIRGKVYTPSDRRIYLSSNTLHPIKPLTPDEVVSAFNYVGMSGYGDWYRMHPGASVDISQDMILGRLYEPDALQLMFGSLALGYDLQGVLRGRVYSRQADERIPEGQKWFWGDFRTQTLAIDSLNGEDVGHYSDARDVKMWRANLRVLDGVARPADFREAKIPGDVGRPSTKSRSNFAKVGKLSKLVSTGLGSADLSNPVSEAEEGTSRLSVESEEEEEDFTLRMDQLRGGTEETEEGDYMPDKERERERKRVRHDD</sequence>
<accession>A0A505ILE8</accession>
<proteinExistence type="predicted"/>
<feature type="domain" description="Cryptic loci regulator 2 C-terminal" evidence="2">
    <location>
        <begin position="380"/>
        <end position="517"/>
    </location>
</feature>
<dbReference type="GO" id="GO:0031934">
    <property type="term" value="C:mating-type region heterochromatin"/>
    <property type="evidence" value="ECO:0007669"/>
    <property type="project" value="TreeGrafter"/>
</dbReference>